<evidence type="ECO:0008006" key="5">
    <source>
        <dbReference type="Google" id="ProtNLM"/>
    </source>
</evidence>
<evidence type="ECO:0000313" key="2">
    <source>
        <dbReference type="EMBL" id="MBC9786116.1"/>
    </source>
</evidence>
<evidence type="ECO:0000313" key="3">
    <source>
        <dbReference type="EMBL" id="MBC9786119.1"/>
    </source>
</evidence>
<dbReference type="EMBL" id="JACVHF010000026">
    <property type="protein sequence ID" value="MBC9786119.1"/>
    <property type="molecule type" value="Genomic_DNA"/>
</dbReference>
<gene>
    <name evidence="2" type="ORF">H1S01_16735</name>
    <name evidence="3" type="ORF">H1S01_16750</name>
</gene>
<dbReference type="EMBL" id="JACVHF010000026">
    <property type="protein sequence ID" value="MBC9786116.1"/>
    <property type="molecule type" value="Genomic_DNA"/>
</dbReference>
<dbReference type="Proteomes" id="UP000617402">
    <property type="component" value="Unassembled WGS sequence"/>
</dbReference>
<dbReference type="SUPFAM" id="SSF53098">
    <property type="entry name" value="Ribonuclease H-like"/>
    <property type="match status" value="1"/>
</dbReference>
<comment type="caution">
    <text evidence="3">The sequence shown here is derived from an EMBL/GenBank/DDBJ whole genome shotgun (WGS) entry which is preliminary data.</text>
</comment>
<keyword evidence="1" id="KW-0472">Membrane</keyword>
<keyword evidence="4" id="KW-1185">Reference proteome</keyword>
<evidence type="ECO:0000256" key="1">
    <source>
        <dbReference type="SAM" id="Phobius"/>
    </source>
</evidence>
<keyword evidence="1" id="KW-0812">Transmembrane</keyword>
<sequence>MATSLSDPLSEVTQFYGRRFEIEECFRDIKNERNGLCLRGTKLSSTDRYDRLFLVITCGYLFMVVTGHWAEERDLHRPMMANTVPYRTLGLWRVGRNILRRPEKYPFIREIKPEELFEHIREVVRVA</sequence>
<protein>
    <recommendedName>
        <fullName evidence="5">Transposase IS4-like domain-containing protein</fullName>
    </recommendedName>
</protein>
<dbReference type="PANTHER" id="PTHR35404:SF8">
    <property type="entry name" value="TRANSPOSASE OF TN10"/>
    <property type="match status" value="1"/>
</dbReference>
<accession>A0ABR7T5R1</accession>
<dbReference type="InterPro" id="IPR012337">
    <property type="entry name" value="RNaseH-like_sf"/>
</dbReference>
<dbReference type="PANTHER" id="PTHR35404">
    <property type="entry name" value="TRANSPOSASE OF TN10"/>
    <property type="match status" value="1"/>
</dbReference>
<feature type="transmembrane region" description="Helical" evidence="1">
    <location>
        <begin position="52"/>
        <end position="70"/>
    </location>
</feature>
<proteinExistence type="predicted"/>
<reference evidence="3 4" key="1">
    <citation type="submission" date="2020-07" db="EMBL/GenBank/DDBJ databases">
        <title>Draft whole-genome sequence of Heliobacterium chlorum DSM 3682, type strain.</title>
        <authorList>
            <person name="Kyndt J.A."/>
            <person name="Meyer T.E."/>
            <person name="Imhoff J.F."/>
        </authorList>
    </citation>
    <scope>NUCLEOTIDE SEQUENCE [LARGE SCALE GENOMIC DNA]</scope>
    <source>
        <strain evidence="3 4">DSM 3682</strain>
    </source>
</reference>
<organism evidence="3 4">
    <name type="scientific">Heliobacterium chlorum</name>
    <dbReference type="NCBI Taxonomy" id="2698"/>
    <lineage>
        <taxon>Bacteria</taxon>
        <taxon>Bacillati</taxon>
        <taxon>Bacillota</taxon>
        <taxon>Clostridia</taxon>
        <taxon>Eubacteriales</taxon>
        <taxon>Heliobacteriaceae</taxon>
        <taxon>Heliobacterium</taxon>
    </lineage>
</organism>
<name>A0ABR7T5R1_HELCL</name>
<keyword evidence="1" id="KW-1133">Transmembrane helix</keyword>
<evidence type="ECO:0000313" key="4">
    <source>
        <dbReference type="Proteomes" id="UP000617402"/>
    </source>
</evidence>
<dbReference type="RefSeq" id="WP_188041545.1">
    <property type="nucleotide sequence ID" value="NZ_JACVHF010000026.1"/>
</dbReference>